<dbReference type="Gene3D" id="3.40.50.300">
    <property type="entry name" value="P-loop containing nucleotide triphosphate hydrolases"/>
    <property type="match status" value="1"/>
</dbReference>
<organism evidence="2 3">
    <name type="scientific">Streptomyces virginiae</name>
    <name type="common">Streptomyces cinnamonensis</name>
    <dbReference type="NCBI Taxonomy" id="1961"/>
    <lineage>
        <taxon>Bacteria</taxon>
        <taxon>Bacillati</taxon>
        <taxon>Actinomycetota</taxon>
        <taxon>Actinomycetes</taxon>
        <taxon>Kitasatosporales</taxon>
        <taxon>Streptomycetaceae</taxon>
        <taxon>Streptomyces</taxon>
    </lineage>
</organism>
<evidence type="ECO:0000313" key="2">
    <source>
        <dbReference type="EMBL" id="GHI15338.1"/>
    </source>
</evidence>
<evidence type="ECO:0000313" key="3">
    <source>
        <dbReference type="Proteomes" id="UP000660554"/>
    </source>
</evidence>
<dbReference type="InterPro" id="IPR027417">
    <property type="entry name" value="P-loop_NTPase"/>
</dbReference>
<dbReference type="GeneID" id="86958502"/>
<dbReference type="Proteomes" id="UP000660554">
    <property type="component" value="Unassembled WGS sequence"/>
</dbReference>
<dbReference type="RefSeq" id="WP_053627409.1">
    <property type="nucleotide sequence ID" value="NZ_BMRU01000017.1"/>
</dbReference>
<comment type="caution">
    <text evidence="2">The sequence shown here is derived from an EMBL/GenBank/DDBJ whole genome shotgun (WGS) entry which is preliminary data.</text>
</comment>
<feature type="region of interest" description="Disordered" evidence="1">
    <location>
        <begin position="846"/>
        <end position="876"/>
    </location>
</feature>
<proteinExistence type="predicted"/>
<feature type="compositionally biased region" description="Gly residues" evidence="1">
    <location>
        <begin position="650"/>
        <end position="661"/>
    </location>
</feature>
<protein>
    <recommendedName>
        <fullName evidence="4">Dynamin family protein</fullName>
    </recommendedName>
</protein>
<sequence length="887" mass="96770">MTSTTNNLSLSDLRLFAQQTLTMLSEQDVPDTPEAHASRDRVQTLAGELASRLDAPVTIGVVGEYSVGKSLLLGTLLGKPDLLPVEAAPSTGNITVLELTRGAPGSATAVSSTTDITFLDEERLAACVGAILGELVATLDAKHPKLGAREMLGGYNPVTDPRGWAPFEAWYPRLWPSGTGPVAHETISAAHRDAVTELCRIRDAALSQQDLLGKPIGVATDSIRAALVLEAARRTPQTPPKRTVQPFDMAQLKQDRTAPDALRRAFPLIERVTQRVTLSPDHWDIGGLTAEEHTVRLLDFPGIGAAGSYGRDTFLSRRELVNVHTILLVLSASRAESEGASAFWDMLTEDGRQPQALASAALVAANAFDLAKPPALSQYPHGPLPLEKLLPHAAEINGVHVYGNKFVAQREDGIVVVSSVSAIRAHQLPYTASSPETRDRIRAALRDLDPPGTRRWEPIAARLAAADPANAWTPRLRAYDEDGGITRLRTLIENHVRRHGLAQKLERAQSSHRKLSRELSVLRGHVRRAGGGGRSEEYRELSQKLTEFRRLLDRMLPALHALRDGGPPGEPDGGPGEEPGGRPPRRGETAEAVRDEVFDWREWQELLGRAERDRHHLVPRSEPPSSEGIPLRRRPGRAAAPAGTAVSGAAAGGAGAAGGDGASADSSETFLDKFRSLIDRRTDEGRDQLRTWFENWAAYWREEFAPLRAWMAEEATEAALSELFTRLRGSARKADHQLDHLWTALDPVTATERIAELLSAPGPTPGDQEARFPARSPHALPWHHRMPLLDPQSEERERHPLLVVQLRQHTADAAARLVTEYLGRTLTLIEKDLVDLYTKAGEYLPAETEVRPPRPSFPPAGAPHDGGDEAAEPDQPIDVLIRAWSTD</sequence>
<dbReference type="EMBL" id="BNDV01000010">
    <property type="protein sequence ID" value="GHI15338.1"/>
    <property type="molecule type" value="Genomic_DNA"/>
</dbReference>
<feature type="region of interest" description="Disordered" evidence="1">
    <location>
        <begin position="614"/>
        <end position="666"/>
    </location>
</feature>
<evidence type="ECO:0000256" key="1">
    <source>
        <dbReference type="SAM" id="MobiDB-lite"/>
    </source>
</evidence>
<evidence type="ECO:0008006" key="4">
    <source>
        <dbReference type="Google" id="ProtNLM"/>
    </source>
</evidence>
<feature type="compositionally biased region" description="Low complexity" evidence="1">
    <location>
        <begin position="637"/>
        <end position="649"/>
    </location>
</feature>
<name>A0ABQ3NRE5_STRVG</name>
<gene>
    <name evidence="2" type="ORF">Scinn_48010</name>
</gene>
<keyword evidence="3" id="KW-1185">Reference proteome</keyword>
<accession>A0ABQ3NRE5</accession>
<feature type="region of interest" description="Disordered" evidence="1">
    <location>
        <begin position="560"/>
        <end position="593"/>
    </location>
</feature>
<reference evidence="3" key="1">
    <citation type="submission" date="2020-09" db="EMBL/GenBank/DDBJ databases">
        <title>Whole genome shotgun sequence of Streptomyces cinnamonensis NBRC 15873.</title>
        <authorList>
            <person name="Komaki H."/>
            <person name="Tamura T."/>
        </authorList>
    </citation>
    <scope>NUCLEOTIDE SEQUENCE [LARGE SCALE GENOMIC DNA]</scope>
    <source>
        <strain evidence="3">NBRC 15873</strain>
    </source>
</reference>
<dbReference type="SUPFAM" id="SSF52540">
    <property type="entry name" value="P-loop containing nucleoside triphosphate hydrolases"/>
    <property type="match status" value="1"/>
</dbReference>